<evidence type="ECO:0000313" key="2">
    <source>
        <dbReference type="EMBL" id="MDW9255335.1"/>
    </source>
</evidence>
<gene>
    <name evidence="2" type="ORF">C7S16_1499</name>
</gene>
<accession>A0AAW9CXH6</accession>
<comment type="caution">
    <text evidence="2">The sequence shown here is derived from an EMBL/GenBank/DDBJ whole genome shotgun (WGS) entry which is preliminary data.</text>
</comment>
<evidence type="ECO:0000256" key="1">
    <source>
        <dbReference type="SAM" id="MobiDB-lite"/>
    </source>
</evidence>
<organism evidence="2 3">
    <name type="scientific">Burkholderia thailandensis</name>
    <dbReference type="NCBI Taxonomy" id="57975"/>
    <lineage>
        <taxon>Bacteria</taxon>
        <taxon>Pseudomonadati</taxon>
        <taxon>Pseudomonadota</taxon>
        <taxon>Betaproteobacteria</taxon>
        <taxon>Burkholderiales</taxon>
        <taxon>Burkholderiaceae</taxon>
        <taxon>Burkholderia</taxon>
        <taxon>pseudomallei group</taxon>
    </lineage>
</organism>
<protein>
    <submittedName>
        <fullName evidence="2">Uncharacterized protein</fullName>
    </submittedName>
</protein>
<dbReference type="EMBL" id="QXCT01000002">
    <property type="protein sequence ID" value="MDW9255335.1"/>
    <property type="molecule type" value="Genomic_DNA"/>
</dbReference>
<proteinExistence type="predicted"/>
<name>A0AAW9CXH6_BURTH</name>
<feature type="compositionally biased region" description="Low complexity" evidence="1">
    <location>
        <begin position="1"/>
        <end position="13"/>
    </location>
</feature>
<reference evidence="2" key="1">
    <citation type="submission" date="2018-08" db="EMBL/GenBank/DDBJ databases">
        <title>Identification of Burkholderia cepacia strains that express a Burkholderia pseudomallei-like capsular polysaccharide.</title>
        <authorList>
            <person name="Burtnick M.N."/>
            <person name="Vongsouvath M."/>
            <person name="Newton P."/>
            <person name="Wuthiekanun V."/>
            <person name="Limmathurotsakul D."/>
            <person name="Brett P.J."/>
            <person name="Chantratita N."/>
            <person name="Dance D.A."/>
        </authorList>
    </citation>
    <scope>NUCLEOTIDE SEQUENCE</scope>
    <source>
        <strain evidence="2">SBXCC001</strain>
    </source>
</reference>
<feature type="compositionally biased region" description="Basic and acidic residues" evidence="1">
    <location>
        <begin position="27"/>
        <end position="38"/>
    </location>
</feature>
<dbReference type="Proteomes" id="UP001272137">
    <property type="component" value="Unassembled WGS sequence"/>
</dbReference>
<feature type="region of interest" description="Disordered" evidence="1">
    <location>
        <begin position="1"/>
        <end position="38"/>
    </location>
</feature>
<sequence length="38" mass="3829">MARQLLAGSRAIARGGGRGLPALAAPGRRDRAGDEGRA</sequence>
<dbReference type="AlphaFoldDB" id="A0AAW9CXH6"/>
<evidence type="ECO:0000313" key="3">
    <source>
        <dbReference type="Proteomes" id="UP001272137"/>
    </source>
</evidence>